<comment type="caution">
    <text evidence="2">The sequence shown here is derived from an EMBL/GenBank/DDBJ whole genome shotgun (WGS) entry which is preliminary data.</text>
</comment>
<dbReference type="AlphaFoldDB" id="A0A7K0G842"/>
<proteinExistence type="predicted"/>
<keyword evidence="1" id="KW-0446">Lipid-binding</keyword>
<dbReference type="GO" id="GO:0008289">
    <property type="term" value="F:lipid binding"/>
    <property type="evidence" value="ECO:0007669"/>
    <property type="project" value="UniProtKB-KW"/>
</dbReference>
<gene>
    <name evidence="2" type="ORF">GJE22_05215</name>
</gene>
<dbReference type="EMBL" id="VTFZ01000005">
    <property type="protein sequence ID" value="MRX79993.1"/>
    <property type="molecule type" value="Genomic_DNA"/>
</dbReference>
<dbReference type="Pfam" id="PF02645">
    <property type="entry name" value="DegV"/>
    <property type="match status" value="1"/>
</dbReference>
<dbReference type="Gene3D" id="3.30.1180.10">
    <property type="match status" value="1"/>
</dbReference>
<dbReference type="PROSITE" id="PS51482">
    <property type="entry name" value="DEGV"/>
    <property type="match status" value="1"/>
</dbReference>
<dbReference type="NCBIfam" id="TIGR00762">
    <property type="entry name" value="DegV"/>
    <property type="match status" value="1"/>
</dbReference>
<sequence length="305" mass="33122">MNKFAIVLDSAADLPAALVEKYDLRVVPLHVAFGTTEYADGVDIKIEEFLDKLEAAENLPITSQPAPADFLDTYNALADEGYTEILSIHLSAALSGTYETARAAAAHVAKQRGIRIEAFDSRSATVGQGAMVLEAACIARAGGTLDEALERIANVRRTHRIYFIPDSLANLVKGGRASKLQGMATSLLNLKIVVTLTETGAIEVLHKAKGMKNAVSYIVDLMAEQSREMGPLVYYKLHTKAYKALEFMDQALDKTDASLRFLTMGTIGPTIATHVGLRAVGLFAYPEEFHNPELDDIAEYLTPSF</sequence>
<dbReference type="InterPro" id="IPR050270">
    <property type="entry name" value="DegV_domain_contain"/>
</dbReference>
<dbReference type="Proteomes" id="UP000470010">
    <property type="component" value="Unassembled WGS sequence"/>
</dbReference>
<name>A0A7K0G842_9ACTN</name>
<protein>
    <submittedName>
        <fullName evidence="2">DegV family EDD domain-containing protein</fullName>
    </submittedName>
</protein>
<dbReference type="Gene3D" id="3.40.50.10170">
    <property type="match status" value="1"/>
</dbReference>
<dbReference type="PANTHER" id="PTHR33434">
    <property type="entry name" value="DEGV DOMAIN-CONTAINING PROTEIN DR_1986-RELATED"/>
    <property type="match status" value="1"/>
</dbReference>
<dbReference type="InterPro" id="IPR003797">
    <property type="entry name" value="DegV"/>
</dbReference>
<dbReference type="InterPro" id="IPR043168">
    <property type="entry name" value="DegV_C"/>
</dbReference>
<keyword evidence="3" id="KW-1185">Reference proteome</keyword>
<dbReference type="PANTHER" id="PTHR33434:SF2">
    <property type="entry name" value="FATTY ACID-BINDING PROTEIN TM_1468"/>
    <property type="match status" value="1"/>
</dbReference>
<accession>A0A7K0G842</accession>
<organism evidence="2 3">
    <name type="scientific">Enorma shizhengliae</name>
    <dbReference type="NCBI Taxonomy" id="2606615"/>
    <lineage>
        <taxon>Bacteria</taxon>
        <taxon>Bacillati</taxon>
        <taxon>Actinomycetota</taxon>
        <taxon>Coriobacteriia</taxon>
        <taxon>Coriobacteriales</taxon>
        <taxon>Coriobacteriaceae</taxon>
        <taxon>Enorma</taxon>
    </lineage>
</organism>
<reference evidence="3" key="1">
    <citation type="submission" date="2019-08" db="EMBL/GenBank/DDBJ databases">
        <title>Arthrobacter sp. nov., isolated from plateau pika and Tibetan wild ass.</title>
        <authorList>
            <person name="Ge Y."/>
        </authorList>
    </citation>
    <scope>NUCLEOTIDE SEQUENCE [LARGE SCALE GENOMIC DNA]</scope>
    <source>
        <strain evidence="3">HF-1365</strain>
    </source>
</reference>
<evidence type="ECO:0000313" key="3">
    <source>
        <dbReference type="Proteomes" id="UP000470010"/>
    </source>
</evidence>
<evidence type="ECO:0000256" key="1">
    <source>
        <dbReference type="ARBA" id="ARBA00023121"/>
    </source>
</evidence>
<dbReference type="RefSeq" id="WP_144688197.1">
    <property type="nucleotide sequence ID" value="NZ_VLLQ01000006.1"/>
</dbReference>
<dbReference type="SUPFAM" id="SSF82549">
    <property type="entry name" value="DAK1/DegV-like"/>
    <property type="match status" value="1"/>
</dbReference>
<evidence type="ECO:0000313" key="2">
    <source>
        <dbReference type="EMBL" id="MRX79993.1"/>
    </source>
</evidence>